<dbReference type="Gene3D" id="3.10.110.10">
    <property type="entry name" value="Ubiquitin Conjugating Enzyme"/>
    <property type="match status" value="1"/>
</dbReference>
<dbReference type="OMA" id="TAFHRMV"/>
<organism evidence="2 3">
    <name type="scientific">Acanthaster planci</name>
    <name type="common">Crown-of-thorns starfish</name>
    <dbReference type="NCBI Taxonomy" id="133434"/>
    <lineage>
        <taxon>Eukaryota</taxon>
        <taxon>Metazoa</taxon>
        <taxon>Echinodermata</taxon>
        <taxon>Eleutherozoa</taxon>
        <taxon>Asterozoa</taxon>
        <taxon>Asteroidea</taxon>
        <taxon>Valvatacea</taxon>
        <taxon>Valvatida</taxon>
        <taxon>Acanthasteridae</taxon>
        <taxon>Acanthaster</taxon>
    </lineage>
</organism>
<dbReference type="InterPro" id="IPR050113">
    <property type="entry name" value="Ub_conjugating_enzyme"/>
</dbReference>
<name>A0A8B7XQF5_ACAPL</name>
<dbReference type="GeneID" id="110974731"/>
<proteinExistence type="predicted"/>
<dbReference type="Proteomes" id="UP000694845">
    <property type="component" value="Unplaced"/>
</dbReference>
<feature type="domain" description="UBC core" evidence="1">
    <location>
        <begin position="182"/>
        <end position="346"/>
    </location>
</feature>
<protein>
    <submittedName>
        <fullName evidence="3">Ubiquitin-conjugating enzyme E2 Q1-like</fullName>
    </submittedName>
</protein>
<keyword evidence="2" id="KW-1185">Reference proteome</keyword>
<evidence type="ECO:0000259" key="1">
    <source>
        <dbReference type="PROSITE" id="PS50127"/>
    </source>
</evidence>
<dbReference type="SUPFAM" id="SSF54495">
    <property type="entry name" value="UBC-like"/>
    <property type="match status" value="1"/>
</dbReference>
<dbReference type="CDD" id="cd23802">
    <property type="entry name" value="UBCc_UBE2Q"/>
    <property type="match status" value="1"/>
</dbReference>
<sequence length="346" mass="39230">MMEVDEETVSLDACSQAAESWLGKHSLPWKLLWANEAERKLVFEHQRGGVTFTVALLPPAMSAESGQQGRRSFRAQSDNDKVWSLLKDCHGTSLQECLEKSIVALEPLFGASKRTEIDNDDDDDDDDDYSCGDYFDNSDDVMETGDGVVVGFSSHVARETPNEDDGITDVEYEMYAKSGSKMAVHRLLSDLKMFKRSNCTSGIYGSPRGDNLFLWDVQLTDFDQKSVLGKDLCKYAERFQQKPEVQLEMSFPCDYPMSPPFIRVIRPRFKFLTAHVTIGGSICMELLTKSGWRPTNDIESILVQVRSEIISDPKAGLDMSRPNQEYTRMEAETAFRRMVDRYGWNK</sequence>
<reference evidence="3" key="1">
    <citation type="submission" date="2025-08" db="UniProtKB">
        <authorList>
            <consortium name="RefSeq"/>
        </authorList>
    </citation>
    <scope>IDENTIFICATION</scope>
</reference>
<dbReference type="RefSeq" id="XP_022082240.1">
    <property type="nucleotide sequence ID" value="XM_022226548.1"/>
</dbReference>
<dbReference type="Pfam" id="PF00179">
    <property type="entry name" value="UQ_con"/>
    <property type="match status" value="1"/>
</dbReference>
<dbReference type="PROSITE" id="PS50127">
    <property type="entry name" value="UBC_2"/>
    <property type="match status" value="1"/>
</dbReference>
<dbReference type="InterPro" id="IPR016135">
    <property type="entry name" value="UBQ-conjugating_enzyme/RWD"/>
</dbReference>
<dbReference type="KEGG" id="aplc:110974731"/>
<evidence type="ECO:0000313" key="3">
    <source>
        <dbReference type="RefSeq" id="XP_022082240.1"/>
    </source>
</evidence>
<dbReference type="OrthoDB" id="109543at2759"/>
<dbReference type="AlphaFoldDB" id="A0A8B7XQF5"/>
<evidence type="ECO:0000313" key="2">
    <source>
        <dbReference type="Proteomes" id="UP000694845"/>
    </source>
</evidence>
<dbReference type="InterPro" id="IPR000608">
    <property type="entry name" value="UBC"/>
</dbReference>
<dbReference type="PANTHER" id="PTHR24067">
    <property type="entry name" value="UBIQUITIN-CONJUGATING ENZYME E2"/>
    <property type="match status" value="1"/>
</dbReference>
<accession>A0A8B7XQF5</accession>
<gene>
    <name evidence="3" type="primary">LOC110974731</name>
</gene>